<dbReference type="EMBL" id="FXAW01000003">
    <property type="protein sequence ID" value="SMG27034.1"/>
    <property type="molecule type" value="Genomic_DNA"/>
</dbReference>
<dbReference type="RefSeq" id="WP_085516510.1">
    <property type="nucleotide sequence ID" value="NZ_FXAW01000003.1"/>
</dbReference>
<evidence type="ECO:0008006" key="3">
    <source>
        <dbReference type="Google" id="ProtNLM"/>
    </source>
</evidence>
<organism evidence="1 2">
    <name type="scientific">Marivirga sericea</name>
    <dbReference type="NCBI Taxonomy" id="1028"/>
    <lineage>
        <taxon>Bacteria</taxon>
        <taxon>Pseudomonadati</taxon>
        <taxon>Bacteroidota</taxon>
        <taxon>Cytophagia</taxon>
        <taxon>Cytophagales</taxon>
        <taxon>Marivirgaceae</taxon>
        <taxon>Marivirga</taxon>
    </lineage>
</organism>
<sequence>MAVRVFFIILIYSLSAQELGAQIFTLNTKDEQVKSITIPDSTVQSVRRKGSVVEIIGEIERNQKGVTFLPIVPFSPDESYEVWNSKSKLFEFTVKSNLSVPRLINVYPLSNEVPANFLKFYLEFSNSMGEVNPYEKISLYKGNQKLEHAILRLDPPLWNEDRTVLTVWLEPGRIKTDLGPNRMIGSILKPADSIEILIEPLRGMNALKMDSTYRKRIVILPRDEIKPSIQNWKLETPVVSSTEQLMINTLEVMDYGSTVSGIKILYGGKDFSGSTDFVNDTTVSFKPDAKWKSGSYILRVNTKVEDLAGNNFNRLFEEDLHGNNTIPEDDAVELEFRIE</sequence>
<reference evidence="2" key="1">
    <citation type="submission" date="2017-04" db="EMBL/GenBank/DDBJ databases">
        <authorList>
            <person name="Varghese N."/>
            <person name="Submissions S."/>
        </authorList>
    </citation>
    <scope>NUCLEOTIDE SEQUENCE [LARGE SCALE GENOMIC DNA]</scope>
    <source>
        <strain evidence="2">DSM 4125</strain>
    </source>
</reference>
<dbReference type="OrthoDB" id="246488at2"/>
<dbReference type="Proteomes" id="UP000193804">
    <property type="component" value="Unassembled WGS sequence"/>
</dbReference>
<protein>
    <recommendedName>
        <fullName evidence="3">SbsA Ig-like domain-containing protein</fullName>
    </recommendedName>
</protein>
<evidence type="ECO:0000313" key="2">
    <source>
        <dbReference type="Proteomes" id="UP000193804"/>
    </source>
</evidence>
<accession>A0A1X7JGY7</accession>
<proteinExistence type="predicted"/>
<dbReference type="AlphaFoldDB" id="A0A1X7JGY7"/>
<name>A0A1X7JGY7_9BACT</name>
<keyword evidence="2" id="KW-1185">Reference proteome</keyword>
<gene>
    <name evidence="1" type="ORF">SAMN05661096_01566</name>
</gene>
<evidence type="ECO:0000313" key="1">
    <source>
        <dbReference type="EMBL" id="SMG27034.1"/>
    </source>
</evidence>
<dbReference type="STRING" id="1028.SAMN05661096_01566"/>